<comment type="caution">
    <text evidence="2">The sequence shown here is derived from an EMBL/GenBank/DDBJ whole genome shotgun (WGS) entry which is preliminary data.</text>
</comment>
<organism evidence="2 3">
    <name type="scientific">Nocardia goodfellowii</name>
    <dbReference type="NCBI Taxonomy" id="882446"/>
    <lineage>
        <taxon>Bacteria</taxon>
        <taxon>Bacillati</taxon>
        <taxon>Actinomycetota</taxon>
        <taxon>Actinomycetes</taxon>
        <taxon>Mycobacteriales</taxon>
        <taxon>Nocardiaceae</taxon>
        <taxon>Nocardia</taxon>
    </lineage>
</organism>
<accession>A0ABS4QKU7</accession>
<evidence type="ECO:0000313" key="3">
    <source>
        <dbReference type="Proteomes" id="UP001519325"/>
    </source>
</evidence>
<keyword evidence="1" id="KW-0732">Signal</keyword>
<gene>
    <name evidence="2" type="ORF">BJ987_005234</name>
</gene>
<reference evidence="2 3" key="1">
    <citation type="submission" date="2021-03" db="EMBL/GenBank/DDBJ databases">
        <title>Sequencing the genomes of 1000 actinobacteria strains.</title>
        <authorList>
            <person name="Klenk H.-P."/>
        </authorList>
    </citation>
    <scope>NUCLEOTIDE SEQUENCE [LARGE SCALE GENOMIC DNA]</scope>
    <source>
        <strain evidence="2 3">DSM 45516</strain>
    </source>
</reference>
<keyword evidence="3" id="KW-1185">Reference proteome</keyword>
<feature type="signal peptide" evidence="1">
    <location>
        <begin position="1"/>
        <end position="38"/>
    </location>
</feature>
<dbReference type="RefSeq" id="WP_245366131.1">
    <property type="nucleotide sequence ID" value="NZ_JAGGMR010000001.1"/>
</dbReference>
<feature type="chain" id="PRO_5045128434" evidence="1">
    <location>
        <begin position="39"/>
        <end position="253"/>
    </location>
</feature>
<proteinExistence type="predicted"/>
<dbReference type="EMBL" id="JAGGMR010000001">
    <property type="protein sequence ID" value="MBP2192333.1"/>
    <property type="molecule type" value="Genomic_DNA"/>
</dbReference>
<sequence length="253" mass="25035">MPTGKHRAPAPPSKIGPVVAAGAVPLVLALVGSGTANADPTEAGTSTQHAQWPAADVPNAMPYEGLDIPDNTRSSLQWSRPLPDKRYLAPVGVLHPPVPVAPVPPIAPPPGQFRFGDVTVPTPDWINEEQAIQINDNSAMAEANLATFLDSVGMERSRSDRIAGQTVGTAAVGALAGASAAAPIAVTSALVGGVLGLVVGAPFIPVGIFAGPALGAAMGAAVITVPAAVVGAAAGGVVGAVNAYNAPSRVVGD</sequence>
<dbReference type="Proteomes" id="UP001519325">
    <property type="component" value="Unassembled WGS sequence"/>
</dbReference>
<evidence type="ECO:0000256" key="1">
    <source>
        <dbReference type="SAM" id="SignalP"/>
    </source>
</evidence>
<name>A0ABS4QKU7_9NOCA</name>
<evidence type="ECO:0000313" key="2">
    <source>
        <dbReference type="EMBL" id="MBP2192333.1"/>
    </source>
</evidence>
<protein>
    <submittedName>
        <fullName evidence="2">Uncharacterized protein</fullName>
    </submittedName>
</protein>